<feature type="chain" id="PRO_5011450482" description="Cellulose-binding domain protein" evidence="1">
    <location>
        <begin position="24"/>
        <end position="583"/>
    </location>
</feature>
<dbReference type="RefSeq" id="WP_092884846.1">
    <property type="nucleotide sequence ID" value="NZ_FNOM01000001.1"/>
</dbReference>
<dbReference type="EMBL" id="FNOM01000001">
    <property type="protein sequence ID" value="SDW22358.1"/>
    <property type="molecule type" value="Genomic_DNA"/>
</dbReference>
<dbReference type="STRING" id="564137.SAMN04488238_101407"/>
<evidence type="ECO:0008006" key="4">
    <source>
        <dbReference type="Google" id="ProtNLM"/>
    </source>
</evidence>
<evidence type="ECO:0000313" key="3">
    <source>
        <dbReference type="Proteomes" id="UP000198539"/>
    </source>
</evidence>
<accession>A0A1H2RSW0</accession>
<organism evidence="2 3">
    <name type="scientific">Roseicitreum antarcticum</name>
    <dbReference type="NCBI Taxonomy" id="564137"/>
    <lineage>
        <taxon>Bacteria</taxon>
        <taxon>Pseudomonadati</taxon>
        <taxon>Pseudomonadota</taxon>
        <taxon>Alphaproteobacteria</taxon>
        <taxon>Rhodobacterales</taxon>
        <taxon>Paracoccaceae</taxon>
        <taxon>Roseicitreum</taxon>
    </lineage>
</organism>
<keyword evidence="1" id="KW-0732">Signal</keyword>
<proteinExistence type="predicted"/>
<name>A0A1H2RSW0_9RHOB</name>
<evidence type="ECO:0000256" key="1">
    <source>
        <dbReference type="SAM" id="SignalP"/>
    </source>
</evidence>
<dbReference type="Proteomes" id="UP000198539">
    <property type="component" value="Unassembled WGS sequence"/>
</dbReference>
<dbReference type="OrthoDB" id="7783360at2"/>
<feature type="signal peptide" evidence="1">
    <location>
        <begin position="1"/>
        <end position="23"/>
    </location>
</feature>
<sequence length="583" mass="64062">MRNRLCCALLVALALFLPLAAGAQMQNVTSPGAAQRAQGTDPWLALNLAYVEDWSAQQPFIDVMKTARAWIGHLPGQWGGWDYDDLAHGGYLDAQGWPVALPPELEGIATLILTAVPEAATGAAARYRLIYEGRGDITLEGAVAQVSPAAGQSVGEISFTYVPGGAVLLTLRAIDPADPIRNIQVVREDHIALHAAGAFFNPDWLARIEGVNALRFMDWMRTNNSVQTAWEGRPQLDHYTWTRQGVPLEVMLALSAELSADPWFTLPHLADDAYIAAFAQVVRDTLPPGRRVYVELSNEVWNWQFEQARWADAGAQARWGAENQWLQFYTARAIEMVRIWSDVFGPDGAERLVRVISSQTGWLGLEEQVFDAPLWRAEAGNVGQDPADFFDAYAMTGYFGNALGSSDKAPMVRRWLAESLARAEHSAASLTGQTRTDYIAAHRYDHAVSLATQELRDGSVSGAGEDSLANLLGNVLPYQAEVAARHGLDLIMYEGGSHVVPMWDVADDTAIVDFFIHLNYTQEMGELYRTLLSGWYALGGNLFNAFSDVDTPTRYGSWGALRHLDDQNPRWDALVSFAPPGGD</sequence>
<evidence type="ECO:0000313" key="2">
    <source>
        <dbReference type="EMBL" id="SDW22358.1"/>
    </source>
</evidence>
<dbReference type="AlphaFoldDB" id="A0A1H2RSW0"/>
<gene>
    <name evidence="2" type="ORF">SAMN04488238_101407</name>
</gene>
<protein>
    <recommendedName>
        <fullName evidence="4">Cellulose-binding domain protein</fullName>
    </recommendedName>
</protein>
<keyword evidence="3" id="KW-1185">Reference proteome</keyword>
<reference evidence="2 3" key="1">
    <citation type="submission" date="2016-10" db="EMBL/GenBank/DDBJ databases">
        <authorList>
            <person name="de Groot N.N."/>
        </authorList>
    </citation>
    <scope>NUCLEOTIDE SEQUENCE [LARGE SCALE GENOMIC DNA]</scope>
    <source>
        <strain evidence="2 3">CGMCC 1.8894</strain>
    </source>
</reference>